<dbReference type="InterPro" id="IPR001736">
    <property type="entry name" value="PLipase_D/transphosphatidylase"/>
</dbReference>
<evidence type="ECO:0000256" key="1">
    <source>
        <dbReference type="ARBA" id="ARBA00000798"/>
    </source>
</evidence>
<dbReference type="PANTHER" id="PTHR43856:SF1">
    <property type="entry name" value="MITOCHONDRIAL CARDIOLIPIN HYDROLASE"/>
    <property type="match status" value="1"/>
</dbReference>
<evidence type="ECO:0000256" key="2">
    <source>
        <dbReference type="ARBA" id="ARBA00008664"/>
    </source>
</evidence>
<protein>
    <recommendedName>
        <fullName evidence="3">phospholipase D</fullName>
        <ecNumber evidence="3">3.1.4.4</ecNumber>
    </recommendedName>
</protein>
<evidence type="ECO:0000313" key="10">
    <source>
        <dbReference type="EMBL" id="MDQ6412810.1"/>
    </source>
</evidence>
<dbReference type="Gene3D" id="3.30.870.10">
    <property type="entry name" value="Endonuclease Chain A"/>
    <property type="match status" value="1"/>
</dbReference>
<dbReference type="InterPro" id="IPR025202">
    <property type="entry name" value="PLD-like_dom"/>
</dbReference>
<comment type="similarity">
    <text evidence="2">Belongs to the phospholipase D family.</text>
</comment>
<dbReference type="GO" id="GO:0016042">
    <property type="term" value="P:lipid catabolic process"/>
    <property type="evidence" value="ECO:0007669"/>
    <property type="project" value="UniProtKB-KW"/>
</dbReference>
<evidence type="ECO:0000256" key="4">
    <source>
        <dbReference type="ARBA" id="ARBA00022801"/>
    </source>
</evidence>
<dbReference type="EC" id="3.1.4.4" evidence="3"/>
<dbReference type="RefSeq" id="WP_266241737.1">
    <property type="nucleotide sequence ID" value="NZ_JAMXWF010000048.1"/>
</dbReference>
<evidence type="ECO:0000259" key="8">
    <source>
        <dbReference type="PROSITE" id="PS50035"/>
    </source>
</evidence>
<accession>A0AAP5BLQ4</accession>
<evidence type="ECO:0000256" key="7">
    <source>
        <dbReference type="SAM" id="SignalP"/>
    </source>
</evidence>
<evidence type="ECO:0000313" key="9">
    <source>
        <dbReference type="EMBL" id="MCX4150995.1"/>
    </source>
</evidence>
<feature type="chain" id="PRO_5043043794" description="phospholipase D" evidence="7">
    <location>
        <begin position="25"/>
        <end position="200"/>
    </location>
</feature>
<keyword evidence="4" id="KW-0378">Hydrolase</keyword>
<dbReference type="GO" id="GO:0006793">
    <property type="term" value="P:phosphorus metabolic process"/>
    <property type="evidence" value="ECO:0007669"/>
    <property type="project" value="UniProtKB-ARBA"/>
</dbReference>
<name>A0AAP5BLQ4_9BURK</name>
<comment type="caution">
    <text evidence="10">The sequence shown here is derived from an EMBL/GenBank/DDBJ whole genome shotgun (WGS) entry which is preliminary data.</text>
</comment>
<reference evidence="10" key="1">
    <citation type="submission" date="2022-06" db="EMBL/GenBank/DDBJ databases">
        <title>PHB producers.</title>
        <authorList>
            <person name="Besaury L."/>
        </authorList>
    </citation>
    <scope>NUCLEOTIDE SEQUENCE</scope>
    <source>
        <strain evidence="10 11">SEWS6</strain>
    </source>
</reference>
<dbReference type="PROSITE" id="PS50035">
    <property type="entry name" value="PLD"/>
    <property type="match status" value="1"/>
</dbReference>
<organism evidence="10 12">
    <name type="scientific">Paraburkholderia madseniana</name>
    <dbReference type="NCBI Taxonomy" id="2599607"/>
    <lineage>
        <taxon>Bacteria</taxon>
        <taxon>Pseudomonadati</taxon>
        <taxon>Pseudomonadota</taxon>
        <taxon>Betaproteobacteria</taxon>
        <taxon>Burkholderiales</taxon>
        <taxon>Burkholderiaceae</taxon>
        <taxon>Paraburkholderia</taxon>
    </lineage>
</organism>
<evidence type="ECO:0000256" key="3">
    <source>
        <dbReference type="ARBA" id="ARBA00012027"/>
    </source>
</evidence>
<gene>
    <name evidence="10" type="ORF">NIE36_37435</name>
    <name evidence="9" type="ORF">OSB80_37520</name>
</gene>
<dbReference type="PANTHER" id="PTHR43856">
    <property type="entry name" value="CARDIOLIPIN HYDROLASE"/>
    <property type="match status" value="1"/>
</dbReference>
<dbReference type="GO" id="GO:0016891">
    <property type="term" value="F:RNA endonuclease activity producing 5'-phosphomonoesters, hydrolytic mechanism"/>
    <property type="evidence" value="ECO:0007669"/>
    <property type="project" value="TreeGrafter"/>
</dbReference>
<dbReference type="EMBL" id="JAPKHW010000048">
    <property type="protein sequence ID" value="MCX4150995.1"/>
    <property type="molecule type" value="Genomic_DNA"/>
</dbReference>
<evidence type="ECO:0000313" key="12">
    <source>
        <dbReference type="Proteomes" id="UP001242288"/>
    </source>
</evidence>
<evidence type="ECO:0000256" key="6">
    <source>
        <dbReference type="ARBA" id="ARBA00023098"/>
    </source>
</evidence>
<dbReference type="SUPFAM" id="SSF56024">
    <property type="entry name" value="Phospholipase D/nuclease"/>
    <property type="match status" value="1"/>
</dbReference>
<dbReference type="InterPro" id="IPR051406">
    <property type="entry name" value="PLD_domain"/>
</dbReference>
<dbReference type="Proteomes" id="UP001209412">
    <property type="component" value="Unassembled WGS sequence"/>
</dbReference>
<comment type="catalytic activity">
    <reaction evidence="1">
        <text>a 1,2-diacyl-sn-glycero-3-phosphocholine + H2O = a 1,2-diacyl-sn-glycero-3-phosphate + choline + H(+)</text>
        <dbReference type="Rhea" id="RHEA:14445"/>
        <dbReference type="ChEBI" id="CHEBI:15354"/>
        <dbReference type="ChEBI" id="CHEBI:15377"/>
        <dbReference type="ChEBI" id="CHEBI:15378"/>
        <dbReference type="ChEBI" id="CHEBI:57643"/>
        <dbReference type="ChEBI" id="CHEBI:58608"/>
        <dbReference type="EC" id="3.1.4.4"/>
    </reaction>
</comment>
<evidence type="ECO:0000313" key="11">
    <source>
        <dbReference type="Proteomes" id="UP001209412"/>
    </source>
</evidence>
<sequence length="200" mass="21922">MNRRYLHTIAAGLLAGLSISSANAEQAYWVPLIQKSESTHTASAPAGRENWYGFSPDGLGMPLVLYGIYSSRQSIHVLAYILTNRQIIEALARKAQDGVTVTVVVDYGESIQNDRDGYIRRGLLYLAHSGAQVCSTAAFLRMHDKSMVIDGRSVQDGSINYTGAGEHSNSEDAVLEWNDVDTAVGFEQHFQSRLATCRPL</sequence>
<keyword evidence="5" id="KW-0442">Lipid degradation</keyword>
<keyword evidence="7" id="KW-0732">Signal</keyword>
<dbReference type="AlphaFoldDB" id="A0AAP5BLQ4"/>
<dbReference type="Proteomes" id="UP001242288">
    <property type="component" value="Unassembled WGS sequence"/>
</dbReference>
<keyword evidence="6" id="KW-0443">Lipid metabolism</keyword>
<feature type="signal peptide" evidence="7">
    <location>
        <begin position="1"/>
        <end position="24"/>
    </location>
</feature>
<dbReference type="GO" id="GO:0004630">
    <property type="term" value="F:phospholipase D activity"/>
    <property type="evidence" value="ECO:0007669"/>
    <property type="project" value="UniProtKB-EC"/>
</dbReference>
<keyword evidence="11" id="KW-1185">Reference proteome</keyword>
<dbReference type="Pfam" id="PF13091">
    <property type="entry name" value="PLDc_2"/>
    <property type="match status" value="1"/>
</dbReference>
<dbReference type="EMBL" id="JAMXWF010000048">
    <property type="protein sequence ID" value="MDQ6412810.1"/>
    <property type="molecule type" value="Genomic_DNA"/>
</dbReference>
<evidence type="ECO:0000256" key="5">
    <source>
        <dbReference type="ARBA" id="ARBA00022963"/>
    </source>
</evidence>
<proteinExistence type="inferred from homology"/>
<feature type="domain" description="PLD phosphodiesterase" evidence="8">
    <location>
        <begin position="138"/>
        <end position="165"/>
    </location>
</feature>